<name>A0A367P8P3_CUPNE</name>
<dbReference type="Proteomes" id="UP000253501">
    <property type="component" value="Unassembled WGS sequence"/>
</dbReference>
<reference evidence="1 2" key="1">
    <citation type="submission" date="2018-04" db="EMBL/GenBank/DDBJ databases">
        <title>Cupriavidus necator CR12 genome sequencing and assembly.</title>
        <authorList>
            <person name="Ben Fekih I."/>
            <person name="Mazhar H.S."/>
            <person name="Bello S.K."/>
            <person name="Rensing C."/>
        </authorList>
    </citation>
    <scope>NUCLEOTIDE SEQUENCE [LARGE SCALE GENOMIC DNA]</scope>
    <source>
        <strain evidence="1 2">CR12</strain>
    </source>
</reference>
<dbReference type="InterPro" id="IPR029058">
    <property type="entry name" value="AB_hydrolase_fold"/>
</dbReference>
<dbReference type="RefSeq" id="WP_114135598.1">
    <property type="nucleotide sequence ID" value="NZ_CAXUOZ020000002.1"/>
</dbReference>
<sequence length="218" mass="23112">MRSNSEAIEVVIPAGGVELQGILTLPPGAVALVLFAHGTGSSRLSPRNRYVAAELNRCGMATLLMDLLLPEEDQVQAIRFDVELLATRLAQATSWVARQQAVPQRFGYFGASVGGAASIRAACQSPIPIHAVVSRGGRVDLAGPDALAKLLAPTMLIIGGLDLSVLERNESAYAQLTCTKKLVIVPGASHLFEEPGALESVARLAAQWFERYLGKDSP</sequence>
<dbReference type="EMBL" id="QDHA01000107">
    <property type="protein sequence ID" value="RCJ04219.1"/>
    <property type="molecule type" value="Genomic_DNA"/>
</dbReference>
<gene>
    <name evidence="1" type="ORF">DDK22_32975</name>
</gene>
<dbReference type="Gene3D" id="3.40.50.1820">
    <property type="entry name" value="alpha/beta hydrolase"/>
    <property type="match status" value="1"/>
</dbReference>
<organism evidence="1 2">
    <name type="scientific">Cupriavidus necator</name>
    <name type="common">Alcaligenes eutrophus</name>
    <name type="synonym">Ralstonia eutropha</name>
    <dbReference type="NCBI Taxonomy" id="106590"/>
    <lineage>
        <taxon>Bacteria</taxon>
        <taxon>Pseudomonadati</taxon>
        <taxon>Pseudomonadota</taxon>
        <taxon>Betaproteobacteria</taxon>
        <taxon>Burkholderiales</taxon>
        <taxon>Burkholderiaceae</taxon>
        <taxon>Cupriavidus</taxon>
    </lineage>
</organism>
<keyword evidence="1" id="KW-0378">Hydrolase</keyword>
<dbReference type="GO" id="GO:0016787">
    <property type="term" value="F:hydrolase activity"/>
    <property type="evidence" value="ECO:0007669"/>
    <property type="project" value="UniProtKB-KW"/>
</dbReference>
<protein>
    <submittedName>
        <fullName evidence="1">Alpha/beta hydrolase</fullName>
    </submittedName>
</protein>
<comment type="caution">
    <text evidence="1">The sequence shown here is derived from an EMBL/GenBank/DDBJ whole genome shotgun (WGS) entry which is preliminary data.</text>
</comment>
<accession>A0A367P8P3</accession>
<proteinExistence type="predicted"/>
<dbReference type="SUPFAM" id="SSF53474">
    <property type="entry name" value="alpha/beta-Hydrolases"/>
    <property type="match status" value="1"/>
</dbReference>
<evidence type="ECO:0000313" key="1">
    <source>
        <dbReference type="EMBL" id="RCJ04219.1"/>
    </source>
</evidence>
<evidence type="ECO:0000313" key="2">
    <source>
        <dbReference type="Proteomes" id="UP000253501"/>
    </source>
</evidence>
<dbReference type="AlphaFoldDB" id="A0A367P8P3"/>